<dbReference type="GO" id="GO:0004577">
    <property type="term" value="F:N-acetylglucosaminyldiphosphodolichol N-acetylglucosaminyltransferase activity"/>
    <property type="evidence" value="ECO:0007669"/>
    <property type="project" value="TreeGrafter"/>
</dbReference>
<dbReference type="Gene3D" id="3.40.50.2000">
    <property type="entry name" value="Glycogen Phosphorylase B"/>
    <property type="match status" value="1"/>
</dbReference>
<evidence type="ECO:0000256" key="6">
    <source>
        <dbReference type="ARBA" id="ARBA00022692"/>
    </source>
</evidence>
<dbReference type="STRING" id="416450.A0A1V6Q511"/>
<evidence type="ECO:0000256" key="9">
    <source>
        <dbReference type="ARBA" id="ARBA00023136"/>
    </source>
</evidence>
<evidence type="ECO:0000256" key="10">
    <source>
        <dbReference type="ARBA" id="ARBA00032062"/>
    </source>
</evidence>
<dbReference type="InterPro" id="IPR013969">
    <property type="entry name" value="Oligosacch_biosynth_Alg14"/>
</dbReference>
<comment type="subunit">
    <text evidence="4 11">Heterodimer with ALG13 to form a functional enzyme.</text>
</comment>
<evidence type="ECO:0000256" key="4">
    <source>
        <dbReference type="ARBA" id="ARBA00011335"/>
    </source>
</evidence>
<reference evidence="13" key="1">
    <citation type="journal article" date="2017" name="Nat. Microbiol.">
        <title>Global analysis of biosynthetic gene clusters reveals vast potential of secondary metabolite production in Penicillium species.</title>
        <authorList>
            <person name="Nielsen J.C."/>
            <person name="Grijseels S."/>
            <person name="Prigent S."/>
            <person name="Ji B."/>
            <person name="Dainat J."/>
            <person name="Nielsen K.F."/>
            <person name="Frisvad J.C."/>
            <person name="Workman M."/>
            <person name="Nielsen J."/>
        </authorList>
    </citation>
    <scope>NUCLEOTIDE SEQUENCE [LARGE SCALE GENOMIC DNA]</scope>
    <source>
        <strain evidence="13">IBT 31811</strain>
    </source>
</reference>
<dbReference type="GO" id="GO:0006488">
    <property type="term" value="P:dolichol-linked oligosaccharide biosynthetic process"/>
    <property type="evidence" value="ECO:0007669"/>
    <property type="project" value="InterPro"/>
</dbReference>
<dbReference type="Proteomes" id="UP000191672">
    <property type="component" value="Unassembled WGS sequence"/>
</dbReference>
<evidence type="ECO:0000256" key="1">
    <source>
        <dbReference type="ARBA" id="ARBA00004389"/>
    </source>
</evidence>
<keyword evidence="7 11" id="KW-0256">Endoplasmic reticulum</keyword>
<dbReference type="EMBL" id="MDYN01000014">
    <property type="protein sequence ID" value="OQD84097.1"/>
    <property type="molecule type" value="Genomic_DNA"/>
</dbReference>
<evidence type="ECO:0000256" key="5">
    <source>
        <dbReference type="ARBA" id="ARBA00017467"/>
    </source>
</evidence>
<dbReference type="PANTHER" id="PTHR12154:SF4">
    <property type="entry name" value="UDP-N-ACETYLGLUCOSAMINE TRANSFERASE SUBUNIT ALG14 HOMOLOG"/>
    <property type="match status" value="1"/>
</dbReference>
<dbReference type="AlphaFoldDB" id="A0A1V6Q511"/>
<dbReference type="GO" id="GO:0043541">
    <property type="term" value="C:UDP-N-acetylglucosamine transferase complex"/>
    <property type="evidence" value="ECO:0007669"/>
    <property type="project" value="TreeGrafter"/>
</dbReference>
<comment type="function">
    <text evidence="11">Involved in protein N-glycosylation. Essential for the second step of the dolichol-linked oligosaccharide pathway. Anchors the catalytic subunit ALG13 to the ER.</text>
</comment>
<keyword evidence="9 11" id="KW-0472">Membrane</keyword>
<keyword evidence="6 11" id="KW-0812">Transmembrane</keyword>
<keyword evidence="13" id="KW-1185">Reference proteome</keyword>
<dbReference type="GO" id="GO:0031965">
    <property type="term" value="C:nuclear membrane"/>
    <property type="evidence" value="ECO:0007669"/>
    <property type="project" value="UniProtKB-SubCell"/>
</dbReference>
<proteinExistence type="inferred from homology"/>
<protein>
    <recommendedName>
        <fullName evidence="5 11">UDP-N-acetylglucosamine transferase subunit ALG14</fullName>
    </recommendedName>
    <alternativeName>
        <fullName evidence="10 11">Asparagine-linked glycosylation protein 14</fullName>
    </alternativeName>
</protein>
<evidence type="ECO:0000256" key="2">
    <source>
        <dbReference type="ARBA" id="ARBA00004590"/>
    </source>
</evidence>
<sequence>MQFPLASVSFWDLALCLSVAIAVFGSLIGLVIFLSLEIAHNSPVPKWRPRGSPIHLLLVLGSGGHTAEMFYMLEKTYMKEFTYRTYVVSSGDNFSAGKAKAFETQRACPDDNYNIVTVPRARRVHQSYLTAPFTTLQCFWACLNVLCGLHPDQRLPKQYVTPYPDLILTNGPATAVCMALAAKLIRLFQYVSGFNSLLRSSATPRASRLRIIHFESWARVKKLSMSGVLLLPLADTFLVQWPALGGLRAWWGMKRTKYAGWLVI</sequence>
<dbReference type="Pfam" id="PF08660">
    <property type="entry name" value="Alg14"/>
    <property type="match status" value="1"/>
</dbReference>
<evidence type="ECO:0000256" key="8">
    <source>
        <dbReference type="ARBA" id="ARBA00022989"/>
    </source>
</evidence>
<keyword evidence="8 11" id="KW-1133">Transmembrane helix</keyword>
<comment type="similarity">
    <text evidence="3 11">Belongs to the ALG14 family.</text>
</comment>
<dbReference type="PANTHER" id="PTHR12154">
    <property type="entry name" value="GLYCOSYL TRANSFERASE-RELATED"/>
    <property type="match status" value="1"/>
</dbReference>
<feature type="transmembrane region" description="Helical" evidence="11">
    <location>
        <begin position="12"/>
        <end position="34"/>
    </location>
</feature>
<gene>
    <name evidence="11" type="primary">ALG14</name>
    <name evidence="12" type="ORF">PENANT_c014G07320</name>
</gene>
<dbReference type="OrthoDB" id="37659at2759"/>
<accession>A0A1V6Q511</accession>
<evidence type="ECO:0000313" key="13">
    <source>
        <dbReference type="Proteomes" id="UP000191672"/>
    </source>
</evidence>
<name>A0A1V6Q511_9EURO</name>
<comment type="subcellular location">
    <subcellularLocation>
        <location evidence="1 11">Endoplasmic reticulum membrane</location>
        <topology evidence="1 11">Single-pass membrane protein</topology>
    </subcellularLocation>
    <subcellularLocation>
        <location evidence="2">Nucleus membrane</location>
        <topology evidence="2">Single-pass membrane protein</topology>
    </subcellularLocation>
</comment>
<evidence type="ECO:0000256" key="11">
    <source>
        <dbReference type="RuleBase" id="RU362127"/>
    </source>
</evidence>
<evidence type="ECO:0000313" key="12">
    <source>
        <dbReference type="EMBL" id="OQD84097.1"/>
    </source>
</evidence>
<organism evidence="12 13">
    <name type="scientific">Penicillium antarcticum</name>
    <dbReference type="NCBI Taxonomy" id="416450"/>
    <lineage>
        <taxon>Eukaryota</taxon>
        <taxon>Fungi</taxon>
        <taxon>Dikarya</taxon>
        <taxon>Ascomycota</taxon>
        <taxon>Pezizomycotina</taxon>
        <taxon>Eurotiomycetes</taxon>
        <taxon>Eurotiomycetidae</taxon>
        <taxon>Eurotiales</taxon>
        <taxon>Aspergillaceae</taxon>
        <taxon>Penicillium</taxon>
    </lineage>
</organism>
<comment type="caution">
    <text evidence="12">The sequence shown here is derived from an EMBL/GenBank/DDBJ whole genome shotgun (WGS) entry which is preliminary data.</text>
</comment>
<evidence type="ECO:0000256" key="3">
    <source>
        <dbReference type="ARBA" id="ARBA00009731"/>
    </source>
</evidence>
<evidence type="ECO:0000256" key="7">
    <source>
        <dbReference type="ARBA" id="ARBA00022824"/>
    </source>
</evidence>